<dbReference type="RefSeq" id="WP_004358732.1">
    <property type="nucleotide sequence ID" value="NZ_CP054011.1"/>
</dbReference>
<sequence>MGYWEDVQLHAEKGDVKMLETRKYRCEQTVVTRFNEMPVSTVETKTDYTLQGAVDMEGRQAFLLTIGENHLSIFPEQFSSAFEMVEDLEKIKSNVVFAIDPANGHMMRFLNHSEIVDNWNKYKKEMTTKYDFVTDSDTRKSMEEFISIVDRGIQNHDTLLKEYEMKLPHSILFDEYLVAPVSYSPSFDVKYSSPLFENMPFAFRVNQKVSNETPSLIQLSRTGTDVKGIDSIQEAAKKIYDRKFKPFVQYDFSAYNLSYNAQMSIAPSTRCLLEADVSICEEVENNAELTISFKMRKIK</sequence>
<gene>
    <name evidence="1" type="ORF">FIU21_12905</name>
</gene>
<proteinExistence type="predicted"/>
<dbReference type="EMBL" id="CP054011">
    <property type="protein sequence ID" value="QKH89767.1"/>
    <property type="molecule type" value="Genomic_DNA"/>
</dbReference>
<reference evidence="1 2" key="1">
    <citation type="submission" date="2020-05" db="EMBL/GenBank/DDBJ databases">
        <title>FDA dAtabase for Regulatory Grade micrObial Sequences (FDA-ARGOS): Supporting development and validation of Infectious Disease Dx tests.</title>
        <authorList>
            <person name="Moreno J."/>
            <person name="Tallon L."/>
            <person name="Sadzewicz L."/>
            <person name="Zhao X."/>
            <person name="Vavikolanu K."/>
            <person name="Mehta A."/>
            <person name="Aluvathingal J."/>
            <person name="Nadendla S."/>
            <person name="Myers T."/>
            <person name="Yan Y."/>
            <person name="Sichtig H."/>
        </authorList>
    </citation>
    <scope>NUCLEOTIDE SEQUENCE [LARGE SCALE GENOMIC DNA]</scope>
    <source>
        <strain evidence="1 2">FDAARGOS_760</strain>
    </source>
</reference>
<evidence type="ECO:0000313" key="1">
    <source>
        <dbReference type="EMBL" id="QKH89767.1"/>
    </source>
</evidence>
<dbReference type="AlphaFoldDB" id="A0A7D4G0D6"/>
<name>A0A7D4G0D6_9BACT</name>
<organism evidence="1 2">
    <name type="scientific">Prevotella melaninogenica</name>
    <dbReference type="NCBI Taxonomy" id="28132"/>
    <lineage>
        <taxon>Bacteria</taxon>
        <taxon>Pseudomonadati</taxon>
        <taxon>Bacteroidota</taxon>
        <taxon>Bacteroidia</taxon>
        <taxon>Bacteroidales</taxon>
        <taxon>Prevotellaceae</taxon>
        <taxon>Prevotella</taxon>
    </lineage>
</organism>
<dbReference type="Proteomes" id="UP000500843">
    <property type="component" value="Chromosome 2"/>
</dbReference>
<evidence type="ECO:0000313" key="2">
    <source>
        <dbReference type="Proteomes" id="UP000500843"/>
    </source>
</evidence>
<accession>A0A7D4G0D6</accession>
<protein>
    <submittedName>
        <fullName evidence="1">Uncharacterized protein</fullName>
    </submittedName>
</protein>